<dbReference type="HOGENOM" id="CLU_1768337_0_0_1"/>
<keyword evidence="3" id="KW-1185">Reference proteome</keyword>
<gene>
    <name evidence="2" type="ORF">TRIATDRAFT_305869</name>
</gene>
<keyword evidence="1" id="KW-0732">Signal</keyword>
<evidence type="ECO:0000256" key="1">
    <source>
        <dbReference type="SAM" id="SignalP"/>
    </source>
</evidence>
<feature type="signal peptide" evidence="1">
    <location>
        <begin position="1"/>
        <end position="25"/>
    </location>
</feature>
<dbReference type="OrthoDB" id="10283190at2759"/>
<evidence type="ECO:0000313" key="2">
    <source>
        <dbReference type="EMBL" id="EHK48125.1"/>
    </source>
</evidence>
<protein>
    <submittedName>
        <fullName evidence="2">Uncharacterized protein</fullName>
    </submittedName>
</protein>
<dbReference type="GeneID" id="25782634"/>
<accession>G9NMJ5</accession>
<name>G9NMJ5_HYPAI</name>
<evidence type="ECO:0000313" key="3">
    <source>
        <dbReference type="Proteomes" id="UP000005426"/>
    </source>
</evidence>
<dbReference type="AlphaFoldDB" id="G9NMJ5"/>
<dbReference type="EMBL" id="ABDG02000019">
    <property type="protein sequence ID" value="EHK48125.1"/>
    <property type="molecule type" value="Genomic_DNA"/>
</dbReference>
<dbReference type="Proteomes" id="UP000005426">
    <property type="component" value="Unassembled WGS sequence"/>
</dbReference>
<dbReference type="KEGG" id="tatv:25782634"/>
<feature type="chain" id="PRO_5003524398" evidence="1">
    <location>
        <begin position="26"/>
        <end position="147"/>
    </location>
</feature>
<proteinExistence type="predicted"/>
<organism evidence="2 3">
    <name type="scientific">Hypocrea atroviridis (strain ATCC 20476 / IMI 206040)</name>
    <name type="common">Trichoderma atroviride</name>
    <dbReference type="NCBI Taxonomy" id="452589"/>
    <lineage>
        <taxon>Eukaryota</taxon>
        <taxon>Fungi</taxon>
        <taxon>Dikarya</taxon>
        <taxon>Ascomycota</taxon>
        <taxon>Pezizomycotina</taxon>
        <taxon>Sordariomycetes</taxon>
        <taxon>Hypocreomycetidae</taxon>
        <taxon>Hypocreales</taxon>
        <taxon>Hypocreaceae</taxon>
        <taxon>Trichoderma</taxon>
    </lineage>
</organism>
<comment type="caution">
    <text evidence="2">The sequence shown here is derived from an EMBL/GenBank/DDBJ whole genome shotgun (WGS) entry which is preliminary data.</text>
</comment>
<sequence length="147" mass="15828">MQLKSFAPFVSLAFWSAMPSPVVSAHDTDAAAAKVRLGHEGGSAMQVPLATVPGWWLKYCSLPDCNQASGGVCGVRTGQQAIGCQQFNIPAGVVSLLFTSDIPGLRVRVFTGDDCTGNARDFWPVNPIDCQDFHDWLPYGAESFMVF</sequence>
<reference evidence="2 3" key="1">
    <citation type="journal article" date="2011" name="Genome Biol.">
        <title>Comparative genome sequence analysis underscores mycoparasitism as the ancestral life style of Trichoderma.</title>
        <authorList>
            <person name="Kubicek C.P."/>
            <person name="Herrera-Estrella A."/>
            <person name="Seidl-Seiboth V."/>
            <person name="Martinez D.A."/>
            <person name="Druzhinina I.S."/>
            <person name="Thon M."/>
            <person name="Zeilinger S."/>
            <person name="Casas-Flores S."/>
            <person name="Horwitz B.A."/>
            <person name="Mukherjee P.K."/>
            <person name="Mukherjee M."/>
            <person name="Kredics L."/>
            <person name="Alcaraz L.D."/>
            <person name="Aerts A."/>
            <person name="Antal Z."/>
            <person name="Atanasova L."/>
            <person name="Cervantes-Badillo M.G."/>
            <person name="Challacombe J."/>
            <person name="Chertkov O."/>
            <person name="McCluskey K."/>
            <person name="Coulpier F."/>
            <person name="Deshpande N."/>
            <person name="von Doehren H."/>
            <person name="Ebbole D.J."/>
            <person name="Esquivel-Naranjo E.U."/>
            <person name="Fekete E."/>
            <person name="Flipphi M."/>
            <person name="Glaser F."/>
            <person name="Gomez-Rodriguez E.Y."/>
            <person name="Gruber S."/>
            <person name="Han C."/>
            <person name="Henrissat B."/>
            <person name="Hermosa R."/>
            <person name="Hernandez-Onate M."/>
            <person name="Karaffa L."/>
            <person name="Kosti I."/>
            <person name="Le Crom S."/>
            <person name="Lindquist E."/>
            <person name="Lucas S."/>
            <person name="Luebeck M."/>
            <person name="Luebeck P.S."/>
            <person name="Margeot A."/>
            <person name="Metz B."/>
            <person name="Misra M."/>
            <person name="Nevalainen H."/>
            <person name="Omann M."/>
            <person name="Packer N."/>
            <person name="Perrone G."/>
            <person name="Uresti-Rivera E.E."/>
            <person name="Salamov A."/>
            <person name="Schmoll M."/>
            <person name="Seiboth B."/>
            <person name="Shapiro H."/>
            <person name="Sukno S."/>
            <person name="Tamayo-Ramos J.A."/>
            <person name="Tisch D."/>
            <person name="Wiest A."/>
            <person name="Wilkinson H.H."/>
            <person name="Zhang M."/>
            <person name="Coutinho P.M."/>
            <person name="Kenerley C.M."/>
            <person name="Monte E."/>
            <person name="Baker S.E."/>
            <person name="Grigoriev I.V."/>
        </authorList>
    </citation>
    <scope>NUCLEOTIDE SEQUENCE [LARGE SCALE GENOMIC DNA]</scope>
    <source>
        <strain evidence="3">ATCC 20476 / IMI 206040</strain>
    </source>
</reference>